<reference evidence="2 3" key="1">
    <citation type="journal article" date="2012" name="PLoS Pathog.">
        <title>Diverse lifestyles and strategies of plant pathogenesis encoded in the genomes of eighteen Dothideomycetes fungi.</title>
        <authorList>
            <person name="Ohm R.A."/>
            <person name="Feau N."/>
            <person name="Henrissat B."/>
            <person name="Schoch C.L."/>
            <person name="Horwitz B.A."/>
            <person name="Barry K.W."/>
            <person name="Condon B.J."/>
            <person name="Copeland A.C."/>
            <person name="Dhillon B."/>
            <person name="Glaser F."/>
            <person name="Hesse C.N."/>
            <person name="Kosti I."/>
            <person name="LaButti K."/>
            <person name="Lindquist E.A."/>
            <person name="Lucas S."/>
            <person name="Salamov A.A."/>
            <person name="Bradshaw R.E."/>
            <person name="Ciuffetti L."/>
            <person name="Hamelin R.C."/>
            <person name="Kema G.H.J."/>
            <person name="Lawrence C."/>
            <person name="Scott J.A."/>
            <person name="Spatafora J.W."/>
            <person name="Turgeon B.G."/>
            <person name="de Wit P.J.G.M."/>
            <person name="Zhong S."/>
            <person name="Goodwin S.B."/>
            <person name="Grigoriev I.V."/>
        </authorList>
    </citation>
    <scope>NUCLEOTIDE SEQUENCE [LARGE SCALE GENOMIC DNA]</scope>
    <source>
        <strain evidence="3">C5 / ATCC 48332 / race O</strain>
    </source>
</reference>
<protein>
    <submittedName>
        <fullName evidence="2">Uncharacterized protein</fullName>
    </submittedName>
</protein>
<reference evidence="3" key="2">
    <citation type="journal article" date="2013" name="PLoS Genet.">
        <title>Comparative genome structure, secondary metabolite, and effector coding capacity across Cochliobolus pathogens.</title>
        <authorList>
            <person name="Condon B.J."/>
            <person name="Leng Y."/>
            <person name="Wu D."/>
            <person name="Bushley K.E."/>
            <person name="Ohm R.A."/>
            <person name="Otillar R."/>
            <person name="Martin J."/>
            <person name="Schackwitz W."/>
            <person name="Grimwood J."/>
            <person name="MohdZainudin N."/>
            <person name="Xue C."/>
            <person name="Wang R."/>
            <person name="Manning V.A."/>
            <person name="Dhillon B."/>
            <person name="Tu Z.J."/>
            <person name="Steffenson B.J."/>
            <person name="Salamov A."/>
            <person name="Sun H."/>
            <person name="Lowry S."/>
            <person name="LaButti K."/>
            <person name="Han J."/>
            <person name="Copeland A."/>
            <person name="Lindquist E."/>
            <person name="Barry K."/>
            <person name="Schmutz J."/>
            <person name="Baker S.E."/>
            <person name="Ciuffetti L.M."/>
            <person name="Grigoriev I.V."/>
            <person name="Zhong S."/>
            <person name="Turgeon B.G."/>
        </authorList>
    </citation>
    <scope>NUCLEOTIDE SEQUENCE [LARGE SCALE GENOMIC DNA]</scope>
    <source>
        <strain evidence="3">C5 / ATCC 48332 / race O</strain>
    </source>
</reference>
<dbReference type="EMBL" id="KB445582">
    <property type="protein sequence ID" value="EMD87236.1"/>
    <property type="molecule type" value="Genomic_DNA"/>
</dbReference>
<evidence type="ECO:0000313" key="2">
    <source>
        <dbReference type="EMBL" id="EMD87236.1"/>
    </source>
</evidence>
<name>M2TZH0_COCH5</name>
<keyword evidence="1" id="KW-1133">Transmembrane helix</keyword>
<proteinExistence type="predicted"/>
<gene>
    <name evidence="2" type="ORF">COCHEDRAFT_1112707</name>
</gene>
<feature type="transmembrane region" description="Helical" evidence="1">
    <location>
        <begin position="109"/>
        <end position="129"/>
    </location>
</feature>
<keyword evidence="1" id="KW-0812">Transmembrane</keyword>
<keyword evidence="3" id="KW-1185">Reference proteome</keyword>
<dbReference type="Proteomes" id="UP000016936">
    <property type="component" value="Unassembled WGS sequence"/>
</dbReference>
<keyword evidence="1" id="KW-0472">Membrane</keyword>
<dbReference type="HOGENOM" id="CLU_1791432_0_0_1"/>
<feature type="non-terminal residue" evidence="2">
    <location>
        <position position="1"/>
    </location>
</feature>
<accession>M2TZH0</accession>
<sequence>IGFCWKYDTLFFGKGRRGGSKGGKWKAGGGEKKIPRWLIQSGGGRKEEMGKTIVSGFLSQKTRPSLFPFHLLYPDSERFIYFKLPKKKSGKSVCIVQYFCVLSSITSEMLVVMSLLGFFACLLLVVLCVETKSIGIPVFFSPSYS</sequence>
<dbReference type="OrthoDB" id="10500464at2759"/>
<dbReference type="AlphaFoldDB" id="M2TZH0"/>
<organism evidence="2 3">
    <name type="scientific">Cochliobolus heterostrophus (strain C5 / ATCC 48332 / race O)</name>
    <name type="common">Southern corn leaf blight fungus</name>
    <name type="synonym">Bipolaris maydis</name>
    <dbReference type="NCBI Taxonomy" id="701091"/>
    <lineage>
        <taxon>Eukaryota</taxon>
        <taxon>Fungi</taxon>
        <taxon>Dikarya</taxon>
        <taxon>Ascomycota</taxon>
        <taxon>Pezizomycotina</taxon>
        <taxon>Dothideomycetes</taxon>
        <taxon>Pleosporomycetidae</taxon>
        <taxon>Pleosporales</taxon>
        <taxon>Pleosporineae</taxon>
        <taxon>Pleosporaceae</taxon>
        <taxon>Bipolaris</taxon>
    </lineage>
</organism>
<dbReference type="OMA" id="KWMGRRR"/>
<evidence type="ECO:0000256" key="1">
    <source>
        <dbReference type="SAM" id="Phobius"/>
    </source>
</evidence>
<evidence type="ECO:0000313" key="3">
    <source>
        <dbReference type="Proteomes" id="UP000016936"/>
    </source>
</evidence>